<dbReference type="OrthoDB" id="7171245at2"/>
<accession>A0A1T4SMN7</accession>
<dbReference type="Proteomes" id="UP000190637">
    <property type="component" value="Unassembled WGS sequence"/>
</dbReference>
<gene>
    <name evidence="1" type="ORF">SAMN02745673_03717</name>
</gene>
<dbReference type="EMBL" id="FUWS01000010">
    <property type="protein sequence ID" value="SKA29457.1"/>
    <property type="molecule type" value="Genomic_DNA"/>
</dbReference>
<proteinExistence type="predicted"/>
<organism evidence="1 2">
    <name type="scientific">Marinactinospora thermotolerans DSM 45154</name>
    <dbReference type="NCBI Taxonomy" id="1122192"/>
    <lineage>
        <taxon>Bacteria</taxon>
        <taxon>Bacillati</taxon>
        <taxon>Actinomycetota</taxon>
        <taxon>Actinomycetes</taxon>
        <taxon>Streptosporangiales</taxon>
        <taxon>Nocardiopsidaceae</taxon>
        <taxon>Marinactinospora</taxon>
    </lineage>
</organism>
<evidence type="ECO:0000313" key="2">
    <source>
        <dbReference type="Proteomes" id="UP000190637"/>
    </source>
</evidence>
<protein>
    <recommendedName>
        <fullName evidence="3">DUF4034 domain-containing protein</fullName>
    </recommendedName>
</protein>
<reference evidence="1 2" key="1">
    <citation type="submission" date="2017-02" db="EMBL/GenBank/DDBJ databases">
        <authorList>
            <person name="Peterson S.W."/>
        </authorList>
    </citation>
    <scope>NUCLEOTIDE SEQUENCE [LARGE SCALE GENOMIC DNA]</scope>
    <source>
        <strain evidence="1 2">DSM 45154</strain>
    </source>
</reference>
<sequence length="339" mass="38081">MRLFGRRKRVDHGKPQVTYIPGRCWKDPALDAGVDAVEEGHLLAGTALLRECRDDPEKRAQRVEALGGAAVGHSGHIAGLLEEETDPRDAADILLWLGSTLIREAWKIRGGGWAETVGRDRFKLFFATLAEAREPLLASAHLFPEDPVPWVCLQSFAMGSQLDRADKDEIWRNIIERCPTIFPGHWGRLQILSDKWGGSHEEMFDFARTTARTAPSGHPLVAMLPLAHAEYLLRERMPLLDEGSYKAFVRFSVDHYSVETVAELKEASERWLSGGEEHPRDIEAHHLFGGVFADCGDDDAARLHLGRIGDRFMAVPWDYFGTGTAMEEFRETMERLELG</sequence>
<name>A0A1T4SMN7_9ACTN</name>
<dbReference type="RefSeq" id="WP_078762967.1">
    <property type="nucleotide sequence ID" value="NZ_FUWS01000010.1"/>
</dbReference>
<dbReference type="AlphaFoldDB" id="A0A1T4SMN7"/>
<keyword evidence="2" id="KW-1185">Reference proteome</keyword>
<dbReference type="STRING" id="1122192.SAMN02745673_03717"/>
<evidence type="ECO:0000313" key="1">
    <source>
        <dbReference type="EMBL" id="SKA29457.1"/>
    </source>
</evidence>
<evidence type="ECO:0008006" key="3">
    <source>
        <dbReference type="Google" id="ProtNLM"/>
    </source>
</evidence>